<proteinExistence type="predicted"/>
<gene>
    <name evidence="1" type="ORF">GCM10022395_27650</name>
</gene>
<comment type="caution">
    <text evidence="1">The sequence shown here is derived from an EMBL/GenBank/DDBJ whole genome shotgun (WGS) entry which is preliminary data.</text>
</comment>
<accession>A0ABP6Y5Z7</accession>
<keyword evidence="2" id="KW-1185">Reference proteome</keyword>
<protein>
    <submittedName>
        <fullName evidence="1">Uncharacterized protein</fullName>
    </submittedName>
</protein>
<reference evidence="2" key="1">
    <citation type="journal article" date="2019" name="Int. J. Syst. Evol. Microbiol.">
        <title>The Global Catalogue of Microorganisms (GCM) 10K type strain sequencing project: providing services to taxonomists for standard genome sequencing and annotation.</title>
        <authorList>
            <consortium name="The Broad Institute Genomics Platform"/>
            <consortium name="The Broad Institute Genome Sequencing Center for Infectious Disease"/>
            <person name="Wu L."/>
            <person name="Ma J."/>
        </authorList>
    </citation>
    <scope>NUCLEOTIDE SEQUENCE [LARGE SCALE GENOMIC DNA]</scope>
    <source>
        <strain evidence="2">JCM 17111</strain>
    </source>
</reference>
<name>A0ABP6Y5Z7_9FLAO</name>
<evidence type="ECO:0000313" key="2">
    <source>
        <dbReference type="Proteomes" id="UP001500954"/>
    </source>
</evidence>
<sequence length="175" mass="20363">MIFKGLKKRSNKRHLNKLISERFVNVDDAKVNKLGVILNLNEIDDIELFRGLAAYLKVRPNKLKVIAFSSNGKEKANAWDLCFNPSDFGWNGTVKNVELKSFLDIEFDVLISYYTEELLELKLLTALSKSRFKVGILQTDKRLNDLIIKTDIKEFNVFKEELYKYLTILNKIKNE</sequence>
<evidence type="ECO:0000313" key="1">
    <source>
        <dbReference type="EMBL" id="GAA3577302.1"/>
    </source>
</evidence>
<dbReference type="Proteomes" id="UP001500954">
    <property type="component" value="Unassembled WGS sequence"/>
</dbReference>
<dbReference type="RefSeq" id="WP_345006899.1">
    <property type="nucleotide sequence ID" value="NZ_BAABCY010000076.1"/>
</dbReference>
<dbReference type="InterPro" id="IPR054207">
    <property type="entry name" value="DUF6913"/>
</dbReference>
<dbReference type="EMBL" id="BAABCY010000076">
    <property type="protein sequence ID" value="GAA3577302.1"/>
    <property type="molecule type" value="Genomic_DNA"/>
</dbReference>
<dbReference type="Pfam" id="PF21857">
    <property type="entry name" value="DUF6913"/>
    <property type="match status" value="1"/>
</dbReference>
<organism evidence="1 2">
    <name type="scientific">Snuella lapsa</name>
    <dbReference type="NCBI Taxonomy" id="870481"/>
    <lineage>
        <taxon>Bacteria</taxon>
        <taxon>Pseudomonadati</taxon>
        <taxon>Bacteroidota</taxon>
        <taxon>Flavobacteriia</taxon>
        <taxon>Flavobacteriales</taxon>
        <taxon>Flavobacteriaceae</taxon>
        <taxon>Snuella</taxon>
    </lineage>
</organism>